<feature type="transmembrane region" description="Helical" evidence="5">
    <location>
        <begin position="65"/>
        <end position="86"/>
    </location>
</feature>
<feature type="domain" description="Ammonium transporter AmtB-like" evidence="6">
    <location>
        <begin position="1"/>
        <end position="327"/>
    </location>
</feature>
<evidence type="ECO:0000256" key="4">
    <source>
        <dbReference type="ARBA" id="ARBA00023136"/>
    </source>
</evidence>
<protein>
    <recommendedName>
        <fullName evidence="6">Ammonium transporter AmtB-like domain-containing protein</fullName>
    </recommendedName>
</protein>
<name>A0A388M9W6_CHABU</name>
<comment type="subcellular location">
    <subcellularLocation>
        <location evidence="1">Membrane</location>
        <topology evidence="1">Multi-pass membrane protein</topology>
    </subcellularLocation>
</comment>
<dbReference type="PANTHER" id="PTHR11730">
    <property type="entry name" value="AMMONIUM TRANSPORTER"/>
    <property type="match status" value="1"/>
</dbReference>
<dbReference type="InterPro" id="IPR029020">
    <property type="entry name" value="Ammonium/urea_transptr"/>
</dbReference>
<dbReference type="Proteomes" id="UP000265515">
    <property type="component" value="Unassembled WGS sequence"/>
</dbReference>
<dbReference type="PANTHER" id="PTHR11730:SF116">
    <property type="entry name" value="PROTEIN-SERINE_THREONINE PHOSPHATASE"/>
    <property type="match status" value="1"/>
</dbReference>
<dbReference type="AlphaFoldDB" id="A0A388M9W6"/>
<dbReference type="Gramene" id="GBG91364">
    <property type="protein sequence ID" value="GBG91364"/>
    <property type="gene ID" value="CBR_g52251"/>
</dbReference>
<accession>A0A388M9W6</accession>
<feature type="transmembrane region" description="Helical" evidence="5">
    <location>
        <begin position="221"/>
        <end position="240"/>
    </location>
</feature>
<dbReference type="GO" id="GO:0005886">
    <property type="term" value="C:plasma membrane"/>
    <property type="evidence" value="ECO:0007669"/>
    <property type="project" value="TreeGrafter"/>
</dbReference>
<comment type="caution">
    <text evidence="7">The sequence shown here is derived from an EMBL/GenBank/DDBJ whole genome shotgun (WGS) entry which is preliminary data.</text>
</comment>
<keyword evidence="2 5" id="KW-0812">Transmembrane</keyword>
<keyword evidence="3 5" id="KW-1133">Transmembrane helix</keyword>
<dbReference type="OrthoDB" id="534912at2759"/>
<dbReference type="InterPro" id="IPR024041">
    <property type="entry name" value="NH4_transpt_AmtB-like_dom"/>
</dbReference>
<keyword evidence="4 5" id="KW-0472">Membrane</keyword>
<proteinExistence type="predicted"/>
<evidence type="ECO:0000256" key="2">
    <source>
        <dbReference type="ARBA" id="ARBA00022692"/>
    </source>
</evidence>
<evidence type="ECO:0000256" key="5">
    <source>
        <dbReference type="SAM" id="Phobius"/>
    </source>
</evidence>
<keyword evidence="8" id="KW-1185">Reference proteome</keyword>
<evidence type="ECO:0000313" key="7">
    <source>
        <dbReference type="EMBL" id="GBG91364.1"/>
    </source>
</evidence>
<feature type="transmembrane region" description="Helical" evidence="5">
    <location>
        <begin position="151"/>
        <end position="168"/>
    </location>
</feature>
<organism evidence="7 8">
    <name type="scientific">Chara braunii</name>
    <name type="common">Braun's stonewort</name>
    <dbReference type="NCBI Taxonomy" id="69332"/>
    <lineage>
        <taxon>Eukaryota</taxon>
        <taxon>Viridiplantae</taxon>
        <taxon>Streptophyta</taxon>
        <taxon>Charophyceae</taxon>
        <taxon>Charales</taxon>
        <taxon>Characeae</taxon>
        <taxon>Chara</taxon>
    </lineage>
</organism>
<feature type="transmembrane region" description="Helical" evidence="5">
    <location>
        <begin position="270"/>
        <end position="292"/>
    </location>
</feature>
<sequence length="362" mass="38678">MGFWAIGYALAFGEGNAMFGWRQEDGVPALFNSENEVLFFFQYTFCATATTIAGGAVAERTQFSAYALYSIVISTIIYPVVVHLAWSRSGLLSPWRGANILGTNGFMDNAGSGVVHITGGVTALISCWIVGPRVGRFNLEGLVVPFRSHSLVFTAGGTLFLWLGFFSFNGGSVMFQPAVGLHHWYVTIGHVCMNTCLSAAGAGVATYLLVQTSDISTPFDLLNSLITGAVASCAPASLILPWAAAFVGFCSGAMYLLFARLLMWMRIDDVVNASAVHIAGGMAGIVGVGLFATREGITNTYGIKEPLAIGLCYSGSGRLLLVQVQVSGCDFAGRLQGTLWLMVVKFDYPSALSMLYERPQKE</sequence>
<evidence type="ECO:0000256" key="1">
    <source>
        <dbReference type="ARBA" id="ARBA00004141"/>
    </source>
</evidence>
<feature type="transmembrane region" description="Helical" evidence="5">
    <location>
        <begin position="188"/>
        <end position="209"/>
    </location>
</feature>
<evidence type="ECO:0000259" key="6">
    <source>
        <dbReference type="Pfam" id="PF00909"/>
    </source>
</evidence>
<dbReference type="STRING" id="69332.A0A388M9W6"/>
<evidence type="ECO:0000256" key="3">
    <source>
        <dbReference type="ARBA" id="ARBA00022989"/>
    </source>
</evidence>
<reference evidence="7 8" key="1">
    <citation type="journal article" date="2018" name="Cell">
        <title>The Chara Genome: Secondary Complexity and Implications for Plant Terrestrialization.</title>
        <authorList>
            <person name="Nishiyama T."/>
            <person name="Sakayama H."/>
            <person name="Vries J.D."/>
            <person name="Buschmann H."/>
            <person name="Saint-Marcoux D."/>
            <person name="Ullrich K.K."/>
            <person name="Haas F.B."/>
            <person name="Vanderstraeten L."/>
            <person name="Becker D."/>
            <person name="Lang D."/>
            <person name="Vosolsobe S."/>
            <person name="Rombauts S."/>
            <person name="Wilhelmsson P.K.I."/>
            <person name="Janitza P."/>
            <person name="Kern R."/>
            <person name="Heyl A."/>
            <person name="Rumpler F."/>
            <person name="Villalobos L.I.A.C."/>
            <person name="Clay J.M."/>
            <person name="Skokan R."/>
            <person name="Toyoda A."/>
            <person name="Suzuki Y."/>
            <person name="Kagoshima H."/>
            <person name="Schijlen E."/>
            <person name="Tajeshwar N."/>
            <person name="Catarino B."/>
            <person name="Hetherington A.J."/>
            <person name="Saltykova A."/>
            <person name="Bonnot C."/>
            <person name="Breuninger H."/>
            <person name="Symeonidi A."/>
            <person name="Radhakrishnan G.V."/>
            <person name="Van Nieuwerburgh F."/>
            <person name="Deforce D."/>
            <person name="Chang C."/>
            <person name="Karol K.G."/>
            <person name="Hedrich R."/>
            <person name="Ulvskov P."/>
            <person name="Glockner G."/>
            <person name="Delwiche C.F."/>
            <person name="Petrasek J."/>
            <person name="Van de Peer Y."/>
            <person name="Friml J."/>
            <person name="Beilby M."/>
            <person name="Dolan L."/>
            <person name="Kohara Y."/>
            <person name="Sugano S."/>
            <person name="Fujiyama A."/>
            <person name="Delaux P.-M."/>
            <person name="Quint M."/>
            <person name="TheiBen G."/>
            <person name="Hagemann M."/>
            <person name="Harholt J."/>
            <person name="Dunand C."/>
            <person name="Zachgo S."/>
            <person name="Langdale J."/>
            <person name="Maumus F."/>
            <person name="Straeten D.V.D."/>
            <person name="Gould S.B."/>
            <person name="Rensing S.A."/>
        </authorList>
    </citation>
    <scope>NUCLEOTIDE SEQUENCE [LARGE SCALE GENOMIC DNA]</scope>
    <source>
        <strain evidence="7 8">S276</strain>
    </source>
</reference>
<feature type="transmembrane region" description="Helical" evidence="5">
    <location>
        <begin position="246"/>
        <end position="263"/>
    </location>
</feature>
<gene>
    <name evidence="7" type="ORF">CBR_g52251</name>
</gene>
<evidence type="ECO:0000313" key="8">
    <source>
        <dbReference type="Proteomes" id="UP000265515"/>
    </source>
</evidence>
<feature type="transmembrane region" description="Helical" evidence="5">
    <location>
        <begin position="37"/>
        <end position="58"/>
    </location>
</feature>
<dbReference type="GO" id="GO:0097272">
    <property type="term" value="P:ammonium homeostasis"/>
    <property type="evidence" value="ECO:0007669"/>
    <property type="project" value="TreeGrafter"/>
</dbReference>
<dbReference type="Gene3D" id="1.10.3430.10">
    <property type="entry name" value="Ammonium transporter AmtB like domains"/>
    <property type="match status" value="1"/>
</dbReference>
<dbReference type="EMBL" id="BFEA01000899">
    <property type="protein sequence ID" value="GBG91364.1"/>
    <property type="molecule type" value="Genomic_DNA"/>
</dbReference>
<dbReference type="GO" id="GO:0008519">
    <property type="term" value="F:ammonium channel activity"/>
    <property type="evidence" value="ECO:0007669"/>
    <property type="project" value="InterPro"/>
</dbReference>
<dbReference type="Pfam" id="PF00909">
    <property type="entry name" value="Ammonium_transp"/>
    <property type="match status" value="1"/>
</dbReference>
<dbReference type="SUPFAM" id="SSF111352">
    <property type="entry name" value="Ammonium transporter"/>
    <property type="match status" value="1"/>
</dbReference>
<feature type="transmembrane region" description="Helical" evidence="5">
    <location>
        <begin position="113"/>
        <end position="131"/>
    </location>
</feature>